<dbReference type="SUPFAM" id="SSF56112">
    <property type="entry name" value="Protein kinase-like (PK-like)"/>
    <property type="match status" value="1"/>
</dbReference>
<dbReference type="RefSeq" id="WP_378614995.1">
    <property type="nucleotide sequence ID" value="NZ_JBHSAX010000019.1"/>
</dbReference>
<proteinExistence type="predicted"/>
<feature type="domain" description="Aminoglycoside phosphotransferase" evidence="1">
    <location>
        <begin position="25"/>
        <end position="256"/>
    </location>
</feature>
<comment type="caution">
    <text evidence="2">The sequence shown here is derived from an EMBL/GenBank/DDBJ whole genome shotgun (WGS) entry which is preliminary data.</text>
</comment>
<reference evidence="3" key="1">
    <citation type="journal article" date="2019" name="Int. J. Syst. Evol. Microbiol.">
        <title>The Global Catalogue of Microorganisms (GCM) 10K type strain sequencing project: providing services to taxonomists for standard genome sequencing and annotation.</title>
        <authorList>
            <consortium name="The Broad Institute Genomics Platform"/>
            <consortium name="The Broad Institute Genome Sequencing Center for Infectious Disease"/>
            <person name="Wu L."/>
            <person name="Ma J."/>
        </authorList>
    </citation>
    <scope>NUCLEOTIDE SEQUENCE [LARGE SCALE GENOMIC DNA]</scope>
    <source>
        <strain evidence="3">CGMCC 4.7330</strain>
    </source>
</reference>
<dbReference type="InterPro" id="IPR011009">
    <property type="entry name" value="Kinase-like_dom_sf"/>
</dbReference>
<dbReference type="Gene3D" id="3.90.1200.10">
    <property type="match status" value="1"/>
</dbReference>
<dbReference type="InterPro" id="IPR041726">
    <property type="entry name" value="ACAD10_11_N"/>
</dbReference>
<sequence>MSGIDTARLTAWLDAAGLGTGAPLEVTQLSGGAQNEIYELRRGEHHSVLRIPPAAAPPERDRGILREWRITAALDGTDVPHAAGVAVCADPAVLGRAFYLMGHIDGWSPMDHRTGWPEPFDRDSSDLAYRLVEGVALLSTVDWQARGLGGLGRPDGFHDRQVQRWTGMFERIRGRDLDGMDTATTWLNAHRPLDFVPGLMHGDYQWANVMFAHGGPARLAAIVDWEMGTIGDPKLDLAWALKDWPEDTGAPEAATAGYLDVRGMPSRDQLVARFAEVSGRQVDDLDYYLILARWKLAIVLEQGYQRAGDNPKLRAFGEIVPKLMREAADLAESTGYR</sequence>
<dbReference type="EMBL" id="JBHSAX010000019">
    <property type="protein sequence ID" value="MFC3965245.1"/>
    <property type="molecule type" value="Genomic_DNA"/>
</dbReference>
<dbReference type="InterPro" id="IPR002575">
    <property type="entry name" value="Aminoglycoside_PTrfase"/>
</dbReference>
<accession>A0ABV8DZY3</accession>
<dbReference type="PANTHER" id="PTHR47829:SF1">
    <property type="entry name" value="HAD FAMILY PHOSPHATASE"/>
    <property type="match status" value="1"/>
</dbReference>
<dbReference type="CDD" id="cd05154">
    <property type="entry name" value="ACAD10_11_N-like"/>
    <property type="match status" value="1"/>
</dbReference>
<gene>
    <name evidence="2" type="ORF">ACFO0B_24930</name>
</gene>
<dbReference type="PANTHER" id="PTHR47829">
    <property type="entry name" value="HYDROLASE, PUTATIVE (AFU_ORTHOLOGUE AFUA_1G12880)-RELATED"/>
    <property type="match status" value="1"/>
</dbReference>
<name>A0ABV8DZY3_9NOCA</name>
<evidence type="ECO:0000259" key="1">
    <source>
        <dbReference type="Pfam" id="PF01636"/>
    </source>
</evidence>
<evidence type="ECO:0000313" key="2">
    <source>
        <dbReference type="EMBL" id="MFC3965245.1"/>
    </source>
</evidence>
<keyword evidence="3" id="KW-1185">Reference proteome</keyword>
<dbReference type="Pfam" id="PF01636">
    <property type="entry name" value="APH"/>
    <property type="match status" value="1"/>
</dbReference>
<dbReference type="Gene3D" id="3.30.200.20">
    <property type="entry name" value="Phosphorylase Kinase, domain 1"/>
    <property type="match status" value="1"/>
</dbReference>
<organism evidence="2 3">
    <name type="scientific">Nocardia jiangsuensis</name>
    <dbReference type="NCBI Taxonomy" id="1691563"/>
    <lineage>
        <taxon>Bacteria</taxon>
        <taxon>Bacillati</taxon>
        <taxon>Actinomycetota</taxon>
        <taxon>Actinomycetes</taxon>
        <taxon>Mycobacteriales</taxon>
        <taxon>Nocardiaceae</taxon>
        <taxon>Nocardia</taxon>
    </lineage>
</organism>
<protein>
    <submittedName>
        <fullName evidence="2">Phosphotransferase family protein</fullName>
    </submittedName>
</protein>
<dbReference type="InterPro" id="IPR052898">
    <property type="entry name" value="ACAD10-like"/>
</dbReference>
<evidence type="ECO:0000313" key="3">
    <source>
        <dbReference type="Proteomes" id="UP001595696"/>
    </source>
</evidence>
<dbReference type="Proteomes" id="UP001595696">
    <property type="component" value="Unassembled WGS sequence"/>
</dbReference>